<comment type="caution">
    <text evidence="2">The sequence shown here is derived from an EMBL/GenBank/DDBJ whole genome shotgun (WGS) entry which is preliminary data.</text>
</comment>
<feature type="domain" description="N-acetyltransferase" evidence="1">
    <location>
        <begin position="134"/>
        <end position="278"/>
    </location>
</feature>
<dbReference type="InterPro" id="IPR000182">
    <property type="entry name" value="GNAT_dom"/>
</dbReference>
<dbReference type="RefSeq" id="WP_157332802.1">
    <property type="nucleotide sequence ID" value="NZ_RHLK01000002.1"/>
</dbReference>
<dbReference type="Proteomes" id="UP000490800">
    <property type="component" value="Unassembled WGS sequence"/>
</dbReference>
<dbReference type="Pfam" id="PF00583">
    <property type="entry name" value="Acetyltransf_1"/>
    <property type="match status" value="1"/>
</dbReference>
<dbReference type="InterPro" id="IPR016181">
    <property type="entry name" value="Acyl_CoA_acyltransferase"/>
</dbReference>
<sequence length="278" mass="30501">MKFPLVTHSLAERLELAEIRFVTSRIQGIRERAGNPMGAEIARFGGATAYYVRQMPWPLFNTVKGLGPDDLDELDPLLAFYKERGRICTFELIPGKTNAAVTRALAERGYFQEGFHSCLYGLPEPTAPVLPPYLRIEPVTGRGQFELYGALHCAGTGMDPGGTQHFIDNNIVLFDRPGWRFFLGYIDGQPAGVGVMHIDGEVASCTLAATLPEFRGRGLQTAMLQTRMHEAAKAGCRIVAAQADFGSASQNNMERLGMRLAYTRATWGQLAARGSSSR</sequence>
<gene>
    <name evidence="2" type="ORF">EDM21_02950</name>
</gene>
<protein>
    <submittedName>
        <fullName evidence="2">GNAT family N-acetyltransferase</fullName>
    </submittedName>
</protein>
<accession>A0A7X3FF07</accession>
<dbReference type="OrthoDB" id="2350893at2"/>
<evidence type="ECO:0000313" key="2">
    <source>
        <dbReference type="EMBL" id="MVO98500.1"/>
    </source>
</evidence>
<reference evidence="2 3" key="1">
    <citation type="journal article" date="2019" name="Microorganisms">
        <title>Paenibacillus lutrae sp. nov., A Chitinolytic Species Isolated from A River Otter in Castril Natural Park, Granada, Spain.</title>
        <authorList>
            <person name="Rodriguez M."/>
            <person name="Reina J.C."/>
            <person name="Bejar V."/>
            <person name="Llamas I."/>
        </authorList>
    </citation>
    <scope>NUCLEOTIDE SEQUENCE [LARGE SCALE GENOMIC DNA]</scope>
    <source>
        <strain evidence="2 3">N10</strain>
    </source>
</reference>
<evidence type="ECO:0000313" key="3">
    <source>
        <dbReference type="Proteomes" id="UP000490800"/>
    </source>
</evidence>
<name>A0A7X3FF07_9BACL</name>
<dbReference type="CDD" id="cd04301">
    <property type="entry name" value="NAT_SF"/>
    <property type="match status" value="1"/>
</dbReference>
<dbReference type="GO" id="GO:0016747">
    <property type="term" value="F:acyltransferase activity, transferring groups other than amino-acyl groups"/>
    <property type="evidence" value="ECO:0007669"/>
    <property type="project" value="InterPro"/>
</dbReference>
<keyword evidence="2" id="KW-0808">Transferase</keyword>
<evidence type="ECO:0000259" key="1">
    <source>
        <dbReference type="PROSITE" id="PS51186"/>
    </source>
</evidence>
<organism evidence="2 3">
    <name type="scientific">Paenibacillus lutrae</name>
    <dbReference type="NCBI Taxonomy" id="2078573"/>
    <lineage>
        <taxon>Bacteria</taxon>
        <taxon>Bacillati</taxon>
        <taxon>Bacillota</taxon>
        <taxon>Bacilli</taxon>
        <taxon>Bacillales</taxon>
        <taxon>Paenibacillaceae</taxon>
        <taxon>Paenibacillus</taxon>
    </lineage>
</organism>
<keyword evidence="3" id="KW-1185">Reference proteome</keyword>
<dbReference type="SUPFAM" id="SSF55729">
    <property type="entry name" value="Acyl-CoA N-acyltransferases (Nat)"/>
    <property type="match status" value="1"/>
</dbReference>
<dbReference type="AlphaFoldDB" id="A0A7X3FF07"/>
<dbReference type="PROSITE" id="PS51186">
    <property type="entry name" value="GNAT"/>
    <property type="match status" value="1"/>
</dbReference>
<dbReference type="EMBL" id="RHLK01000002">
    <property type="protein sequence ID" value="MVO98500.1"/>
    <property type="molecule type" value="Genomic_DNA"/>
</dbReference>
<proteinExistence type="predicted"/>
<dbReference type="Gene3D" id="3.40.630.30">
    <property type="match status" value="1"/>
</dbReference>